<evidence type="ECO:0000313" key="2">
    <source>
        <dbReference type="EMBL" id="RFU38740.1"/>
    </source>
</evidence>
<sequence length="98" mass="10555">MLKATILTAGAAAAMFGGLLSAPAQAAPLSSHGAPSRGCENKEAEGLLGLSLLSPQFNDCDEYVNYYGGDDYYFYPRHRHHGHHGHWGGDGYWGGDWD</sequence>
<organism evidence="2 3">
    <name type="scientific">Actinomadura logoneensis</name>
    <dbReference type="NCBI Taxonomy" id="2293572"/>
    <lineage>
        <taxon>Bacteria</taxon>
        <taxon>Bacillati</taxon>
        <taxon>Actinomycetota</taxon>
        <taxon>Actinomycetes</taxon>
        <taxon>Streptosporangiales</taxon>
        <taxon>Thermomonosporaceae</taxon>
        <taxon>Actinomadura</taxon>
    </lineage>
</organism>
<proteinExistence type="predicted"/>
<keyword evidence="3" id="KW-1185">Reference proteome</keyword>
<dbReference type="AlphaFoldDB" id="A0A372JFJ9"/>
<dbReference type="RefSeq" id="WP_117359838.1">
    <property type="nucleotide sequence ID" value="NZ_QURH01000714.1"/>
</dbReference>
<protein>
    <submittedName>
        <fullName evidence="2">Uncharacterized protein</fullName>
    </submittedName>
</protein>
<name>A0A372JFJ9_9ACTN</name>
<evidence type="ECO:0000313" key="3">
    <source>
        <dbReference type="Proteomes" id="UP000261811"/>
    </source>
</evidence>
<accession>A0A372JFJ9</accession>
<dbReference type="Proteomes" id="UP000261811">
    <property type="component" value="Unassembled WGS sequence"/>
</dbReference>
<evidence type="ECO:0000256" key="1">
    <source>
        <dbReference type="SAM" id="SignalP"/>
    </source>
</evidence>
<dbReference type="EMBL" id="QURH01000714">
    <property type="protein sequence ID" value="RFU38740.1"/>
    <property type="molecule type" value="Genomic_DNA"/>
</dbReference>
<feature type="signal peptide" evidence="1">
    <location>
        <begin position="1"/>
        <end position="26"/>
    </location>
</feature>
<reference evidence="2 3" key="1">
    <citation type="submission" date="2018-08" db="EMBL/GenBank/DDBJ databases">
        <title>Actinomadura jelena sp. nov., a novel Actinomycete isolated from soil in Chad.</title>
        <authorList>
            <person name="Shi L."/>
        </authorList>
    </citation>
    <scope>NUCLEOTIDE SEQUENCE [LARGE SCALE GENOMIC DNA]</scope>
    <source>
        <strain evidence="2 3">NEAU-G17</strain>
    </source>
</reference>
<feature type="chain" id="PRO_5016689141" evidence="1">
    <location>
        <begin position="27"/>
        <end position="98"/>
    </location>
</feature>
<comment type="caution">
    <text evidence="2">The sequence shown here is derived from an EMBL/GenBank/DDBJ whole genome shotgun (WGS) entry which is preliminary data.</text>
</comment>
<gene>
    <name evidence="2" type="ORF">DZF91_26095</name>
</gene>
<keyword evidence="1" id="KW-0732">Signal</keyword>